<dbReference type="InterPro" id="IPR029039">
    <property type="entry name" value="Flavoprotein-like_sf"/>
</dbReference>
<dbReference type="Gene3D" id="3.40.50.360">
    <property type="match status" value="1"/>
</dbReference>
<dbReference type="GO" id="GO:0031591">
    <property type="term" value="P:wybutosine biosynthetic process"/>
    <property type="evidence" value="ECO:0007669"/>
    <property type="project" value="TreeGrafter"/>
</dbReference>
<dbReference type="PANTHER" id="PTHR13930">
    <property type="entry name" value="S-ADENOSYL-L-METHIONINE-DEPENDENT TRNA 4-DEMETHYLWYOSINE SYNTHASE"/>
    <property type="match status" value="1"/>
</dbReference>
<evidence type="ECO:0000313" key="4">
    <source>
        <dbReference type="RefSeq" id="XP_007429756.1"/>
    </source>
</evidence>
<dbReference type="OrthoDB" id="271553at2759"/>
<dbReference type="KEGG" id="pbi:103067851"/>
<dbReference type="InterPro" id="IPR008254">
    <property type="entry name" value="Flavodoxin/NO_synth"/>
</dbReference>
<evidence type="ECO:0000259" key="2">
    <source>
        <dbReference type="PROSITE" id="PS50902"/>
    </source>
</evidence>
<name>A0A9F2QXC2_PYTBI</name>
<dbReference type="AlphaFoldDB" id="A0A9F2QXC2"/>
<sequence length="127" mass="14317">MDTPADTWDNLHAHLTFLWLNRFYLYSCAVFGISLWIGLQFLNKAKEQNKNHLAKLSLPKTTAAEKEQQDTSLDKVHVAGVKVFYGSQTGTAKRFALILTEAVASINLPAEIIDMQDYDPDDCLIDE</sequence>
<feature type="transmembrane region" description="Helical" evidence="1">
    <location>
        <begin position="23"/>
        <end position="42"/>
    </location>
</feature>
<dbReference type="SUPFAM" id="SSF52218">
    <property type="entry name" value="Flavoproteins"/>
    <property type="match status" value="1"/>
</dbReference>
<dbReference type="GeneID" id="103067851"/>
<feature type="non-terminal residue" evidence="4">
    <location>
        <position position="127"/>
    </location>
</feature>
<dbReference type="PROSITE" id="PS50902">
    <property type="entry name" value="FLAVODOXIN_LIKE"/>
    <property type="match status" value="1"/>
</dbReference>
<feature type="domain" description="Flavodoxin-like" evidence="2">
    <location>
        <begin position="81"/>
        <end position="127"/>
    </location>
</feature>
<dbReference type="OMA" id="YSCAVFG"/>
<evidence type="ECO:0000256" key="1">
    <source>
        <dbReference type="SAM" id="Phobius"/>
    </source>
</evidence>
<keyword evidence="1" id="KW-1133">Transmembrane helix</keyword>
<dbReference type="RefSeq" id="XP_007429756.1">
    <property type="nucleotide sequence ID" value="XM_007429694.3"/>
</dbReference>
<reference evidence="4" key="1">
    <citation type="submission" date="2025-08" db="UniProtKB">
        <authorList>
            <consortium name="RefSeq"/>
        </authorList>
    </citation>
    <scope>IDENTIFICATION</scope>
    <source>
        <tissue evidence="4">Liver</tissue>
    </source>
</reference>
<proteinExistence type="predicted"/>
<dbReference type="PANTHER" id="PTHR13930:SF0">
    <property type="entry name" value="S-ADENOSYL-L-METHIONINE-DEPENDENT TRNA 4-DEMETHYLWYOSINE SYNTHASE TYW1-RELATED"/>
    <property type="match status" value="1"/>
</dbReference>
<dbReference type="GO" id="GO:0051539">
    <property type="term" value="F:4 iron, 4 sulfur cluster binding"/>
    <property type="evidence" value="ECO:0007669"/>
    <property type="project" value="InterPro"/>
</dbReference>
<dbReference type="InterPro" id="IPR034556">
    <property type="entry name" value="tRNA_wybutosine-synthase"/>
</dbReference>
<accession>A0A9F2QXC2</accession>
<gene>
    <name evidence="4" type="primary">LOC103067851</name>
</gene>
<evidence type="ECO:0000313" key="3">
    <source>
        <dbReference type="Proteomes" id="UP000695026"/>
    </source>
</evidence>
<organism evidence="3 4">
    <name type="scientific">Python bivittatus</name>
    <name type="common">Burmese python</name>
    <name type="synonym">Python molurus bivittatus</name>
    <dbReference type="NCBI Taxonomy" id="176946"/>
    <lineage>
        <taxon>Eukaryota</taxon>
        <taxon>Metazoa</taxon>
        <taxon>Chordata</taxon>
        <taxon>Craniata</taxon>
        <taxon>Vertebrata</taxon>
        <taxon>Euteleostomi</taxon>
        <taxon>Lepidosauria</taxon>
        <taxon>Squamata</taxon>
        <taxon>Bifurcata</taxon>
        <taxon>Unidentata</taxon>
        <taxon>Episquamata</taxon>
        <taxon>Toxicofera</taxon>
        <taxon>Serpentes</taxon>
        <taxon>Henophidia</taxon>
        <taxon>Pythonidae</taxon>
        <taxon>Python</taxon>
    </lineage>
</organism>
<protein>
    <submittedName>
        <fullName evidence="4">S-adenosyl-L-methionine-dependent tRNA 4-demethylwyosine synthase</fullName>
    </submittedName>
</protein>
<keyword evidence="1" id="KW-0472">Membrane</keyword>
<keyword evidence="3" id="KW-1185">Reference proteome</keyword>
<dbReference type="GO" id="GO:0010181">
    <property type="term" value="F:FMN binding"/>
    <property type="evidence" value="ECO:0007669"/>
    <property type="project" value="InterPro"/>
</dbReference>
<keyword evidence="1" id="KW-0812">Transmembrane</keyword>
<dbReference type="Proteomes" id="UP000695026">
    <property type="component" value="Unplaced"/>
</dbReference>